<evidence type="ECO:0000313" key="9">
    <source>
        <dbReference type="EMBL" id="OXA61018.1"/>
    </source>
</evidence>
<feature type="compositionally biased region" description="Low complexity" evidence="6">
    <location>
        <begin position="507"/>
        <end position="517"/>
    </location>
</feature>
<feature type="domain" description="Chitin-binding type-2" evidence="8">
    <location>
        <begin position="41"/>
        <end position="104"/>
    </location>
</feature>
<dbReference type="AlphaFoldDB" id="A0A226EUX7"/>
<feature type="region of interest" description="Disordered" evidence="6">
    <location>
        <begin position="966"/>
        <end position="1020"/>
    </location>
</feature>
<protein>
    <recommendedName>
        <fullName evidence="8">Chitin-binding type-2 domain-containing protein</fullName>
    </recommendedName>
</protein>
<evidence type="ECO:0000256" key="1">
    <source>
        <dbReference type="ARBA" id="ARBA00022669"/>
    </source>
</evidence>
<dbReference type="OrthoDB" id="6434376at2759"/>
<feature type="compositionally biased region" description="Polar residues" evidence="6">
    <location>
        <begin position="413"/>
        <end position="432"/>
    </location>
</feature>
<evidence type="ECO:0000259" key="8">
    <source>
        <dbReference type="PROSITE" id="PS50940"/>
    </source>
</evidence>
<name>A0A226EUX7_FOLCA</name>
<keyword evidence="3" id="KW-0677">Repeat</keyword>
<sequence>MKFISHRFFLVTLNLAYFGLLVAGFRDDPPQFNYETLPKTSFSCKGKVIGRYYPDPETDCQLFHVCVKMSATNTNDFKFLCPNGTTFDQDHQVCMDYYQVACHEGTGTNPLATNYELLKLSSINQNSGLDSEKISFVNPDVADRNTLGDDFQVDEYNNNRLATSQNTFFQSSKPNRKPSSDIFYKNFDYTTKYTTRRTTTATTTTTPRRPSSSTTTSTTTTAAPLLFRSPIPSNAPNSASTKRKPNLETYESYEIESVAGLTPQNSFNRLGFVNGQNPKHYDYSYEAQDPEPVPSSTSTTTTTTTTTHRPLVFHNTFRSPLPFSSSTATPPIQTFQQQASRFNDDFFRKLPSSSTETSVSKAAQFYVNSNTKFSTPSVRQPTTNPFFKSTTQVPFSAKFQSDNFSPSDRGLSSRGSTTYYETSPSGISSTPRNHAIITDDFNGFEKSKFSSQTVRHHESSRPEDDVIRPRSYSGNTNVKTNQVVHTRQNNGFSAIPPPTTAETYTFPSSSSPTTPSSITNGNHAAVTYFQRFTTEKPEKSSIFFSKSTTHPKKDYSSEKVNRFIESDARVSTADYNVDPTSTYRPRDVDAGFGQKAVVSPSSSRSHSQVRLEEENAYPTSTPYSVPETSTTTERPQQRRGTRRRVNRPKQHQPQNHRRFDPELKYSRRIEEPPKVKSVDSKDDELFDAEASQFPGRPSTNLFSNKEEAIASQKDIHESSFIKATTEAAPKLAENYGRRIKVNTRRTFVSQIPVQQEVLAPVTEIKEQSSTVAPRRLIKRLKVKVTTTPESVSTTPEPTSTTEPTTTEGFTTPTTTESYHTTLRPVKRISIKTKVGSRKFEKDSEFKVPPVILQTTSSPKSLSAFEKLRKLVTTSKTATTTTTPEPELVTASDDDILIKKLRKFTTSINSDTTSDAYTTPTTFRPFDFQNSSIVVKVTQKTQKSAIPTPISFKEPILPNKVKQIETSRVEVKHSVREDSTKSPDYDYAYYNSDDDYTDASSKLDSKNYGKKPVKKAHPSPA</sequence>
<feature type="compositionally biased region" description="Polar residues" evidence="6">
    <location>
        <begin position="472"/>
        <end position="492"/>
    </location>
</feature>
<proteinExistence type="predicted"/>
<evidence type="ECO:0000256" key="4">
    <source>
        <dbReference type="ARBA" id="ARBA00023157"/>
    </source>
</evidence>
<feature type="compositionally biased region" description="Basic and acidic residues" evidence="6">
    <location>
        <begin position="657"/>
        <end position="680"/>
    </location>
</feature>
<feature type="chain" id="PRO_5012398183" description="Chitin-binding type-2 domain-containing protein" evidence="7">
    <location>
        <begin position="25"/>
        <end position="1020"/>
    </location>
</feature>
<feature type="compositionally biased region" description="Basic and acidic residues" evidence="6">
    <location>
        <begin position="966"/>
        <end position="983"/>
    </location>
</feature>
<feature type="region of interest" description="Disordered" evidence="6">
    <location>
        <begin position="595"/>
        <end position="681"/>
    </location>
</feature>
<reference evidence="9 10" key="1">
    <citation type="submission" date="2015-12" db="EMBL/GenBank/DDBJ databases">
        <title>The genome of Folsomia candida.</title>
        <authorList>
            <person name="Faddeeva A."/>
            <person name="Derks M.F."/>
            <person name="Anvar Y."/>
            <person name="Smit S."/>
            <person name="Van Straalen N."/>
            <person name="Roelofs D."/>
        </authorList>
    </citation>
    <scope>NUCLEOTIDE SEQUENCE [LARGE SCALE GENOMIC DNA]</scope>
    <source>
        <strain evidence="9 10">VU population</strain>
        <tissue evidence="9">Whole body</tissue>
    </source>
</reference>
<keyword evidence="1" id="KW-0147">Chitin-binding</keyword>
<dbReference type="PANTHER" id="PTHR23301:SF0">
    <property type="entry name" value="CHITIN-BINDING TYPE-2 DOMAIN-CONTAINING PROTEIN-RELATED"/>
    <property type="match status" value="1"/>
</dbReference>
<evidence type="ECO:0000256" key="3">
    <source>
        <dbReference type="ARBA" id="ARBA00022737"/>
    </source>
</evidence>
<dbReference type="InterPro" id="IPR051940">
    <property type="entry name" value="Chitin_bind-dev_reg"/>
</dbReference>
<dbReference type="PANTHER" id="PTHR23301">
    <property type="entry name" value="CHITIN BINDING PERITROPHIN-A"/>
    <property type="match status" value="1"/>
</dbReference>
<evidence type="ECO:0000256" key="5">
    <source>
        <dbReference type="ARBA" id="ARBA00023180"/>
    </source>
</evidence>
<feature type="region of interest" description="Disordered" evidence="6">
    <location>
        <begin position="448"/>
        <end position="521"/>
    </location>
</feature>
<dbReference type="InterPro" id="IPR002557">
    <property type="entry name" value="Chitin-bd_dom"/>
</dbReference>
<dbReference type="Pfam" id="PF01607">
    <property type="entry name" value="CBM_14"/>
    <property type="match status" value="1"/>
</dbReference>
<dbReference type="EMBL" id="LNIX01000002">
    <property type="protein sequence ID" value="OXA61018.1"/>
    <property type="molecule type" value="Genomic_DNA"/>
</dbReference>
<feature type="signal peptide" evidence="7">
    <location>
        <begin position="1"/>
        <end position="24"/>
    </location>
</feature>
<feature type="compositionally biased region" description="Basic residues" evidence="6">
    <location>
        <begin position="637"/>
        <end position="656"/>
    </location>
</feature>
<feature type="compositionally biased region" description="Basic and acidic residues" evidence="6">
    <location>
        <begin position="455"/>
        <end position="468"/>
    </location>
</feature>
<keyword evidence="2 7" id="KW-0732">Signal</keyword>
<dbReference type="InterPro" id="IPR036508">
    <property type="entry name" value="Chitin-bd_dom_sf"/>
</dbReference>
<dbReference type="Proteomes" id="UP000198287">
    <property type="component" value="Unassembled WGS sequence"/>
</dbReference>
<organism evidence="9 10">
    <name type="scientific">Folsomia candida</name>
    <name type="common">Springtail</name>
    <dbReference type="NCBI Taxonomy" id="158441"/>
    <lineage>
        <taxon>Eukaryota</taxon>
        <taxon>Metazoa</taxon>
        <taxon>Ecdysozoa</taxon>
        <taxon>Arthropoda</taxon>
        <taxon>Hexapoda</taxon>
        <taxon>Collembola</taxon>
        <taxon>Entomobryomorpha</taxon>
        <taxon>Isotomoidea</taxon>
        <taxon>Isotomidae</taxon>
        <taxon>Proisotominae</taxon>
        <taxon>Folsomia</taxon>
    </lineage>
</organism>
<keyword evidence="5" id="KW-0325">Glycoprotein</keyword>
<evidence type="ECO:0000256" key="7">
    <source>
        <dbReference type="SAM" id="SignalP"/>
    </source>
</evidence>
<feature type="region of interest" description="Disordered" evidence="6">
    <location>
        <begin position="787"/>
        <end position="817"/>
    </location>
</feature>
<evidence type="ECO:0000256" key="2">
    <source>
        <dbReference type="ARBA" id="ARBA00022729"/>
    </source>
</evidence>
<dbReference type="SUPFAM" id="SSF57625">
    <property type="entry name" value="Invertebrate chitin-binding proteins"/>
    <property type="match status" value="1"/>
</dbReference>
<feature type="compositionally biased region" description="Low complexity" evidence="6">
    <location>
        <begin position="197"/>
        <end position="240"/>
    </location>
</feature>
<keyword evidence="4" id="KW-1015">Disulfide bond</keyword>
<dbReference type="OMA" id="YQVACHE"/>
<feature type="compositionally biased region" description="Polar residues" evidence="6">
    <location>
        <begin position="617"/>
        <end position="629"/>
    </location>
</feature>
<evidence type="ECO:0000313" key="10">
    <source>
        <dbReference type="Proteomes" id="UP000198287"/>
    </source>
</evidence>
<feature type="region of interest" description="Disordered" evidence="6">
    <location>
        <begin position="398"/>
        <end position="434"/>
    </location>
</feature>
<feature type="compositionally biased region" description="Basic residues" evidence="6">
    <location>
        <begin position="1007"/>
        <end position="1020"/>
    </location>
</feature>
<accession>A0A226EUX7</accession>
<dbReference type="GO" id="GO:0005576">
    <property type="term" value="C:extracellular region"/>
    <property type="evidence" value="ECO:0007669"/>
    <property type="project" value="InterPro"/>
</dbReference>
<feature type="region of interest" description="Disordered" evidence="6">
    <location>
        <begin position="197"/>
        <end position="245"/>
    </location>
</feature>
<dbReference type="Gene3D" id="2.170.140.10">
    <property type="entry name" value="Chitin binding domain"/>
    <property type="match status" value="1"/>
</dbReference>
<comment type="caution">
    <text evidence="9">The sequence shown here is derived from an EMBL/GenBank/DDBJ whole genome shotgun (WGS) entry which is preliminary data.</text>
</comment>
<keyword evidence="10" id="KW-1185">Reference proteome</keyword>
<dbReference type="GO" id="GO:0008061">
    <property type="term" value="F:chitin binding"/>
    <property type="evidence" value="ECO:0007669"/>
    <property type="project" value="UniProtKB-KW"/>
</dbReference>
<dbReference type="PROSITE" id="PS50940">
    <property type="entry name" value="CHIT_BIND_II"/>
    <property type="match status" value="1"/>
</dbReference>
<dbReference type="SMART" id="SM00494">
    <property type="entry name" value="ChtBD2"/>
    <property type="match status" value="1"/>
</dbReference>
<evidence type="ECO:0000256" key="6">
    <source>
        <dbReference type="SAM" id="MobiDB-lite"/>
    </source>
</evidence>
<gene>
    <name evidence="9" type="ORF">Fcan01_05839</name>
</gene>